<feature type="transmembrane region" description="Helical" evidence="6">
    <location>
        <begin position="100"/>
        <end position="118"/>
    </location>
</feature>
<keyword evidence="6" id="KW-1003">Cell membrane</keyword>
<gene>
    <name evidence="7" type="ORF">HUG20_14805</name>
</gene>
<keyword evidence="8" id="KW-1185">Reference proteome</keyword>
<feature type="transmembrane region" description="Helical" evidence="6">
    <location>
        <begin position="174"/>
        <end position="195"/>
    </location>
</feature>
<organism evidence="7 8">
    <name type="scientific">Salicibibacter cibi</name>
    <dbReference type="NCBI Taxonomy" id="2743001"/>
    <lineage>
        <taxon>Bacteria</taxon>
        <taxon>Bacillati</taxon>
        <taxon>Bacillota</taxon>
        <taxon>Bacilli</taxon>
        <taxon>Bacillales</taxon>
        <taxon>Bacillaceae</taxon>
        <taxon>Salicibibacter</taxon>
    </lineage>
</organism>
<feature type="transmembrane region" description="Helical" evidence="6">
    <location>
        <begin position="7"/>
        <end position="34"/>
    </location>
</feature>
<evidence type="ECO:0000256" key="2">
    <source>
        <dbReference type="ARBA" id="ARBA00009142"/>
    </source>
</evidence>
<protein>
    <recommendedName>
        <fullName evidence="6">Probable membrane transporter protein</fullName>
    </recommendedName>
</protein>
<dbReference type="AlphaFoldDB" id="A0A7T6ZCM4"/>
<comment type="similarity">
    <text evidence="2 6">Belongs to the 4-toluene sulfonate uptake permease (TSUP) (TC 2.A.102) family.</text>
</comment>
<dbReference type="Proteomes" id="UP000595349">
    <property type="component" value="Chromosome"/>
</dbReference>
<dbReference type="RefSeq" id="WP_200085472.1">
    <property type="nucleotide sequence ID" value="NZ_CP054706.1"/>
</dbReference>
<keyword evidence="4 6" id="KW-1133">Transmembrane helix</keyword>
<keyword evidence="3 6" id="KW-0812">Transmembrane</keyword>
<evidence type="ECO:0000256" key="5">
    <source>
        <dbReference type="ARBA" id="ARBA00023136"/>
    </source>
</evidence>
<dbReference type="GO" id="GO:0005886">
    <property type="term" value="C:plasma membrane"/>
    <property type="evidence" value="ECO:0007669"/>
    <property type="project" value="UniProtKB-SubCell"/>
</dbReference>
<dbReference type="PANTHER" id="PTHR43701:SF2">
    <property type="entry name" value="MEMBRANE TRANSPORTER PROTEIN YJNA-RELATED"/>
    <property type="match status" value="1"/>
</dbReference>
<name>A0A7T6ZCM4_9BACI</name>
<comment type="subcellular location">
    <subcellularLocation>
        <location evidence="6">Cell membrane</location>
        <topology evidence="6">Multi-pass membrane protein</topology>
    </subcellularLocation>
    <subcellularLocation>
        <location evidence="1">Membrane</location>
        <topology evidence="1">Multi-pass membrane protein</topology>
    </subcellularLocation>
</comment>
<dbReference type="EMBL" id="CP054706">
    <property type="protein sequence ID" value="QQK81039.1"/>
    <property type="molecule type" value="Genomic_DNA"/>
</dbReference>
<evidence type="ECO:0000256" key="1">
    <source>
        <dbReference type="ARBA" id="ARBA00004141"/>
    </source>
</evidence>
<dbReference type="InterPro" id="IPR051598">
    <property type="entry name" value="TSUP/Inactive_protease-like"/>
</dbReference>
<accession>A0A7T6ZCM4</accession>
<evidence type="ECO:0000256" key="6">
    <source>
        <dbReference type="RuleBase" id="RU363041"/>
    </source>
</evidence>
<proteinExistence type="inferred from homology"/>
<sequence length="254" mass="27634">MATYLFFLILLINLGVGIPLGMSGIAGFLLPLLYVGFLQLPLRDSLALSFFSFAVAGIIGAYSYWKSKNMDLRLALFISIGSIPGALFGVQLNVLIPEHIAELILYIFIFLSGLSLLLKKDTSSLNLQRSVLLENKILILIIGLLTAAICSLTGAGGPILLVPLLTLLGLQIRIAVGVSLLNSVVIALPAMFGYFQYSSMENLTLLIVASLIGQIIGINIGAYFSNKISTNHLRIFITWITLISSMYMITRLFM</sequence>
<feature type="transmembrane region" description="Helical" evidence="6">
    <location>
        <begin position="72"/>
        <end position="94"/>
    </location>
</feature>
<evidence type="ECO:0000256" key="4">
    <source>
        <dbReference type="ARBA" id="ARBA00022989"/>
    </source>
</evidence>
<feature type="transmembrane region" description="Helical" evidence="6">
    <location>
        <begin position="138"/>
        <end position="162"/>
    </location>
</feature>
<keyword evidence="5 6" id="KW-0472">Membrane</keyword>
<dbReference type="InterPro" id="IPR002781">
    <property type="entry name" value="TM_pro_TauE-like"/>
</dbReference>
<feature type="transmembrane region" description="Helical" evidence="6">
    <location>
        <begin position="46"/>
        <end position="65"/>
    </location>
</feature>
<evidence type="ECO:0000313" key="8">
    <source>
        <dbReference type="Proteomes" id="UP000595349"/>
    </source>
</evidence>
<reference evidence="7 8" key="1">
    <citation type="submission" date="2020-06" db="EMBL/GenBank/DDBJ databases">
        <title>Genomic analysis of Salicibibacter sp. NKC21-4.</title>
        <authorList>
            <person name="Oh Y.J."/>
        </authorList>
    </citation>
    <scope>NUCLEOTIDE SEQUENCE [LARGE SCALE GENOMIC DNA]</scope>
    <source>
        <strain evidence="7 8">NKC21-4</strain>
    </source>
</reference>
<feature type="transmembrane region" description="Helical" evidence="6">
    <location>
        <begin position="202"/>
        <end position="224"/>
    </location>
</feature>
<feature type="transmembrane region" description="Helical" evidence="6">
    <location>
        <begin position="236"/>
        <end position="253"/>
    </location>
</feature>
<dbReference type="Pfam" id="PF01925">
    <property type="entry name" value="TauE"/>
    <property type="match status" value="1"/>
</dbReference>
<dbReference type="PANTHER" id="PTHR43701">
    <property type="entry name" value="MEMBRANE TRANSPORTER PROTEIN MJ0441-RELATED"/>
    <property type="match status" value="1"/>
</dbReference>
<evidence type="ECO:0000256" key="3">
    <source>
        <dbReference type="ARBA" id="ARBA00022692"/>
    </source>
</evidence>
<evidence type="ECO:0000313" key="7">
    <source>
        <dbReference type="EMBL" id="QQK81039.1"/>
    </source>
</evidence>
<dbReference type="KEGG" id="scib:HUG20_14805"/>